<evidence type="ECO:0000313" key="3">
    <source>
        <dbReference type="Proteomes" id="UP000029453"/>
    </source>
</evidence>
<reference evidence="2 3" key="1">
    <citation type="submission" date="2012-10" db="EMBL/GenBank/DDBJ databases">
        <title>Draft Genome Sequence of Paenibacillus popilliae ATCC 14706T.</title>
        <authorList>
            <person name="Iiyama K."/>
            <person name="Mori K."/>
            <person name="Mon H."/>
            <person name="Chieda Y."/>
            <person name="Lee J.M."/>
            <person name="Kusakabe T."/>
            <person name="Tashiro K."/>
            <person name="Asano S."/>
            <person name="Yasunaga-Aoki C."/>
            <person name="Shimizu S."/>
        </authorList>
    </citation>
    <scope>NUCLEOTIDE SEQUENCE [LARGE SCALE GENOMIC DNA]</scope>
    <source>
        <strain evidence="2 3">ATCC 14706</strain>
    </source>
</reference>
<dbReference type="OrthoDB" id="2786532at2"/>
<feature type="transmembrane region" description="Helical" evidence="1">
    <location>
        <begin position="78"/>
        <end position="101"/>
    </location>
</feature>
<name>M9LPA9_PAEPP</name>
<keyword evidence="1" id="KW-1133">Transmembrane helix</keyword>
<feature type="transmembrane region" description="Helical" evidence="1">
    <location>
        <begin position="144"/>
        <end position="168"/>
    </location>
</feature>
<proteinExistence type="predicted"/>
<protein>
    <submittedName>
        <fullName evidence="2">Uncharacterized protein</fullName>
    </submittedName>
</protein>
<keyword evidence="1" id="KW-0472">Membrane</keyword>
<evidence type="ECO:0000256" key="1">
    <source>
        <dbReference type="SAM" id="Phobius"/>
    </source>
</evidence>
<feature type="transmembrane region" description="Helical" evidence="1">
    <location>
        <begin position="212"/>
        <end position="231"/>
    </location>
</feature>
<feature type="transmembrane region" description="Helical" evidence="1">
    <location>
        <begin position="243"/>
        <end position="264"/>
    </location>
</feature>
<evidence type="ECO:0000313" key="2">
    <source>
        <dbReference type="EMBL" id="GAC42331.1"/>
    </source>
</evidence>
<comment type="caution">
    <text evidence="2">The sequence shown here is derived from an EMBL/GenBank/DDBJ whole genome shotgun (WGS) entry which is preliminary data.</text>
</comment>
<dbReference type="EMBL" id="BALG01000087">
    <property type="protein sequence ID" value="GAC42331.1"/>
    <property type="molecule type" value="Genomic_DNA"/>
</dbReference>
<dbReference type="AlphaFoldDB" id="M9LPA9"/>
<keyword evidence="3" id="KW-1185">Reference proteome</keyword>
<dbReference type="RefSeq" id="WP_006285753.1">
    <property type="nucleotide sequence ID" value="NZ_BALG01000087.1"/>
</dbReference>
<gene>
    <name evidence="2" type="ORF">PPOP_1688</name>
</gene>
<accession>M9LPA9</accession>
<feature type="transmembrane region" description="Helical" evidence="1">
    <location>
        <begin position="33"/>
        <end position="52"/>
    </location>
</feature>
<organism evidence="2 3">
    <name type="scientific">Paenibacillus popilliae ATCC 14706</name>
    <dbReference type="NCBI Taxonomy" id="1212764"/>
    <lineage>
        <taxon>Bacteria</taxon>
        <taxon>Bacillati</taxon>
        <taxon>Bacillota</taxon>
        <taxon>Bacilli</taxon>
        <taxon>Bacillales</taxon>
        <taxon>Paenibacillaceae</taxon>
        <taxon>Paenibacillus</taxon>
    </lineage>
</organism>
<dbReference type="Proteomes" id="UP000029453">
    <property type="component" value="Unassembled WGS sequence"/>
</dbReference>
<sequence>MWAAFVILIVYLLLGYSAFLRVHIEVGQFLQSSGYIGMAASIVGFLMGMLSARREQTYCFAETLASVPGDSIRIVAKLAAWSLVVLIFTCLAALEIIGLVVYVHSEFILFGGMLFSYIFLYWGMTLLSCGYIGYAVETLFPSRWWSLILLFMLWILTSPLNQFILYVIPSTDVAKWMTLPLSYLNQGEKNLETAYQEVEGLRVSFDIWMKKLFFFLLAIIAVCVAVGSQKHREKTTNERKKTIGLLFVSIIFASIAGCMATHPLDRGGIRSYELLYYENDYHFYRQYVKTEDPLSTTNVFEVDHYDLILSKQKNKISYTATLSIHLGRKQNDWLPFTLYHGLQVSNVKLNDQTIEWKREGDVLHIEWPNLEGSMKISMDVNGETGVLHPIKDSSYFLAADFPWIPVPGIYNVANVWNGYELLTFHSIRSKKADYQITIRSSDSVFSNLPEVQRNVFAGKASGVSLLSGKLIGSKDGNVTVVRPPDRLRDADVMISDIQNRIDEIAHLLEVESFNLREDISNVFVVPYYSYEHRNSMKYMDGTLYINDKYGLSNYQAVTHSSSIFYTFFWNNQYREREAHNPVILHALIEFLASENIQHTSLYRSVENIPSQGTNVQPIQFLYKAIADAYHVGKVYKLNQIS</sequence>
<feature type="transmembrane region" description="Helical" evidence="1">
    <location>
        <begin position="107"/>
        <end position="132"/>
    </location>
</feature>
<keyword evidence="1" id="KW-0812">Transmembrane</keyword>